<evidence type="ECO:0000256" key="6">
    <source>
        <dbReference type="ARBA" id="ARBA00022692"/>
    </source>
</evidence>
<dbReference type="OrthoDB" id="5589195at2759"/>
<evidence type="ECO:0000256" key="5">
    <source>
        <dbReference type="ARBA" id="ARBA00022679"/>
    </source>
</evidence>
<reference evidence="12" key="1">
    <citation type="submission" date="2020-02" db="EMBL/GenBank/DDBJ databases">
        <authorList>
            <person name="Palmer J.M."/>
        </authorList>
    </citation>
    <scope>NUCLEOTIDE SEQUENCE</scope>
    <source>
        <strain evidence="12">EPUS1.4</strain>
        <tissue evidence="12">Thallus</tissue>
    </source>
</reference>
<dbReference type="GO" id="GO:0005789">
    <property type="term" value="C:endoplasmic reticulum membrane"/>
    <property type="evidence" value="ECO:0007669"/>
    <property type="project" value="UniProtKB-SubCell"/>
</dbReference>
<feature type="transmembrane region" description="Helical" evidence="10">
    <location>
        <begin position="59"/>
        <end position="81"/>
    </location>
</feature>
<comment type="caution">
    <text evidence="12">The sequence shown here is derived from an EMBL/GenBank/DDBJ whole genome shotgun (WGS) entry which is preliminary data.</text>
</comment>
<keyword evidence="13" id="KW-1185">Reference proteome</keyword>
<feature type="transmembrane region" description="Helical" evidence="10">
    <location>
        <begin position="412"/>
        <end position="431"/>
    </location>
</feature>
<dbReference type="EMBL" id="JAACFV010000040">
    <property type="protein sequence ID" value="KAF7509495.1"/>
    <property type="molecule type" value="Genomic_DNA"/>
</dbReference>
<evidence type="ECO:0000256" key="1">
    <source>
        <dbReference type="ARBA" id="ARBA00004477"/>
    </source>
</evidence>
<evidence type="ECO:0000256" key="10">
    <source>
        <dbReference type="RuleBase" id="RU363110"/>
    </source>
</evidence>
<evidence type="ECO:0000256" key="3">
    <source>
        <dbReference type="ARBA" id="ARBA00008715"/>
    </source>
</evidence>
<feature type="transmembrane region" description="Helical" evidence="10">
    <location>
        <begin position="195"/>
        <end position="213"/>
    </location>
</feature>
<feature type="transmembrane region" description="Helical" evidence="10">
    <location>
        <begin position="558"/>
        <end position="578"/>
    </location>
</feature>
<dbReference type="PANTHER" id="PTHR12413:SF1">
    <property type="entry name" value="DOLICHYL PYROPHOSPHATE MAN9GLCNAC2 ALPHA-1,3-GLUCOSYLTRANSFERASE"/>
    <property type="match status" value="1"/>
</dbReference>
<evidence type="ECO:0000256" key="2">
    <source>
        <dbReference type="ARBA" id="ARBA00004922"/>
    </source>
</evidence>
<evidence type="ECO:0000256" key="7">
    <source>
        <dbReference type="ARBA" id="ARBA00022824"/>
    </source>
</evidence>
<evidence type="ECO:0000256" key="11">
    <source>
        <dbReference type="SAM" id="MobiDB-lite"/>
    </source>
</evidence>
<name>A0A8H7AQV8_9EURO</name>
<organism evidence="12 13">
    <name type="scientific">Endocarpon pusillum</name>
    <dbReference type="NCBI Taxonomy" id="364733"/>
    <lineage>
        <taxon>Eukaryota</taxon>
        <taxon>Fungi</taxon>
        <taxon>Dikarya</taxon>
        <taxon>Ascomycota</taxon>
        <taxon>Pezizomycotina</taxon>
        <taxon>Eurotiomycetes</taxon>
        <taxon>Chaetothyriomycetidae</taxon>
        <taxon>Verrucariales</taxon>
        <taxon>Verrucariaceae</taxon>
        <taxon>Endocarpon</taxon>
    </lineage>
</organism>
<dbReference type="Pfam" id="PF03155">
    <property type="entry name" value="Alg6_Alg8"/>
    <property type="match status" value="2"/>
</dbReference>
<feature type="transmembrane region" description="Helical" evidence="10">
    <location>
        <begin position="282"/>
        <end position="302"/>
    </location>
</feature>
<evidence type="ECO:0000313" key="12">
    <source>
        <dbReference type="EMBL" id="KAF7509495.1"/>
    </source>
</evidence>
<feature type="transmembrane region" description="Helical" evidence="10">
    <location>
        <begin position="161"/>
        <end position="183"/>
    </location>
</feature>
<evidence type="ECO:0000256" key="4">
    <source>
        <dbReference type="ARBA" id="ARBA00022676"/>
    </source>
</evidence>
<gene>
    <name evidence="12" type="ORF">GJ744_007895</name>
</gene>
<feature type="transmembrane region" description="Helical" evidence="10">
    <location>
        <begin position="257"/>
        <end position="275"/>
    </location>
</feature>
<evidence type="ECO:0000256" key="9">
    <source>
        <dbReference type="ARBA" id="ARBA00023136"/>
    </source>
</evidence>
<proteinExistence type="inferred from homology"/>
<evidence type="ECO:0000256" key="8">
    <source>
        <dbReference type="ARBA" id="ARBA00022989"/>
    </source>
</evidence>
<dbReference type="EC" id="2.4.1.-" evidence="10"/>
<comment type="pathway">
    <text evidence="2 10">Protein modification; protein glycosylation.</text>
</comment>
<protein>
    <recommendedName>
        <fullName evidence="10">Alpha-1,3-glucosyltransferase</fullName>
        <ecNumber evidence="10">2.4.1.-</ecNumber>
    </recommendedName>
</protein>
<sequence length="616" mass="69380">MSNNATSHKPRRKKKSTSGISRTETNADIVSIDEQTHAAKPEFPLVAFLWPARGTTSQWLLIPLILIIVGLFRWTVGLWGYSGCGKPPMHGDFEAQRHWMEITNHLPMSLWYFHDLEYWGLDYPPLTAYHSWLLGKLGSFIEASWFALDSSHGLETQLLKVYMRATVIVSEYLVYVPATIIFLRRYGRAQGVGATSQSVALVAFLMQPATILVDHGHFQYNTVMLGFTIAALSSIYAGRLMWSCIFFVAALGYKQMALYYSPIIFAYLLGSCVTPRLRIGRFLGIAMITIISLVALYIPLMIGSLSNANQGVLLTNIAAPPLLDILPFKIHPKSAYYIPLLQVTQSLHRIFPFARGLFEDKVANFWCALNTVLKIRQHIEPVVPLPRLSLYLTFMGILGPMLVIGAVPRPNLLPYALASSAWAFYLFSFQVHEKSVLLPLLPMTLLLGSRDGLTKETRAWVGWANMVGTWTLYPLLKRDGLRTPYFVITLLWAYLLGLPPTSGAIYYDHANQNEPGKERPPDDLYTGTKILHGEYYMAMMIWHGLEAFISPPEGKPDLWVVVNVCLGAFAFGICYLWCTWKLVLGTNLLDGYFGHRRKIEEKGANSGGWKNEKKTQ</sequence>
<keyword evidence="7 10" id="KW-0256">Endoplasmic reticulum</keyword>
<comment type="similarity">
    <text evidence="3 10">Belongs to the ALG6/ALG8 glucosyltransferase family.</text>
</comment>
<feature type="transmembrane region" description="Helical" evidence="10">
    <location>
        <begin position="388"/>
        <end position="407"/>
    </location>
</feature>
<dbReference type="PANTHER" id="PTHR12413">
    <property type="entry name" value="DOLICHYL GLYCOSYLTRANSFERASE"/>
    <property type="match status" value="1"/>
</dbReference>
<evidence type="ECO:0000313" key="13">
    <source>
        <dbReference type="Proteomes" id="UP000606974"/>
    </source>
</evidence>
<dbReference type="GO" id="GO:0042281">
    <property type="term" value="F:dolichyl pyrophosphate Man9GlcNAc2 alpha-1,3-glucosyltransferase activity"/>
    <property type="evidence" value="ECO:0007669"/>
    <property type="project" value="TreeGrafter"/>
</dbReference>
<dbReference type="Proteomes" id="UP000606974">
    <property type="component" value="Unassembled WGS sequence"/>
</dbReference>
<dbReference type="InterPro" id="IPR004856">
    <property type="entry name" value="Glyco_trans_ALG6/ALG8"/>
</dbReference>
<feature type="transmembrane region" description="Helical" evidence="10">
    <location>
        <begin position="225"/>
        <end position="251"/>
    </location>
</feature>
<keyword evidence="5 10" id="KW-0808">Transferase</keyword>
<dbReference type="UniPathway" id="UPA00378"/>
<keyword evidence="6 10" id="KW-0812">Transmembrane</keyword>
<accession>A0A8H7AQV8</accession>
<keyword evidence="4 10" id="KW-0328">Glycosyltransferase</keyword>
<keyword evidence="9 10" id="KW-0472">Membrane</keyword>
<comment type="subcellular location">
    <subcellularLocation>
        <location evidence="1 10">Endoplasmic reticulum membrane</location>
        <topology evidence="1 10">Multi-pass membrane protein</topology>
    </subcellularLocation>
</comment>
<feature type="transmembrane region" description="Helical" evidence="10">
    <location>
        <begin position="485"/>
        <end position="507"/>
    </location>
</feature>
<dbReference type="AlphaFoldDB" id="A0A8H7AQV8"/>
<keyword evidence="8 10" id="KW-1133">Transmembrane helix</keyword>
<feature type="region of interest" description="Disordered" evidence="11">
    <location>
        <begin position="1"/>
        <end position="22"/>
    </location>
</feature>